<dbReference type="Proteomes" id="UP000799770">
    <property type="component" value="Unassembled WGS sequence"/>
</dbReference>
<proteinExistence type="inferred from homology"/>
<dbReference type="AlphaFoldDB" id="A0A6A5ZWN5"/>
<feature type="compositionally biased region" description="Polar residues" evidence="5">
    <location>
        <begin position="60"/>
        <end position="69"/>
    </location>
</feature>
<dbReference type="Pfam" id="PF08213">
    <property type="entry name" value="COX24_C"/>
    <property type="match status" value="1"/>
</dbReference>
<comment type="similarity">
    <text evidence="3">Belongs to the mitochondrion-specific ribosomal protein mS38 family.</text>
</comment>
<evidence type="ECO:0000256" key="3">
    <source>
        <dbReference type="ARBA" id="ARBA00035647"/>
    </source>
</evidence>
<evidence type="ECO:0000256" key="5">
    <source>
        <dbReference type="SAM" id="MobiDB-lite"/>
    </source>
</evidence>
<organism evidence="7 8">
    <name type="scientific">Lophiotrema nucula</name>
    <dbReference type="NCBI Taxonomy" id="690887"/>
    <lineage>
        <taxon>Eukaryota</taxon>
        <taxon>Fungi</taxon>
        <taxon>Dikarya</taxon>
        <taxon>Ascomycota</taxon>
        <taxon>Pezizomycotina</taxon>
        <taxon>Dothideomycetes</taxon>
        <taxon>Pleosporomycetidae</taxon>
        <taxon>Pleosporales</taxon>
        <taxon>Lophiotremataceae</taxon>
        <taxon>Lophiotrema</taxon>
    </lineage>
</organism>
<dbReference type="SMART" id="SM01155">
    <property type="entry name" value="DUF1713"/>
    <property type="match status" value="1"/>
</dbReference>
<feature type="region of interest" description="Disordered" evidence="5">
    <location>
        <begin position="35"/>
        <end position="103"/>
    </location>
</feature>
<evidence type="ECO:0000313" key="8">
    <source>
        <dbReference type="Proteomes" id="UP000799770"/>
    </source>
</evidence>
<dbReference type="InterPro" id="IPR013177">
    <property type="entry name" value="Ribosomal_mS38_C"/>
</dbReference>
<comment type="subcellular location">
    <subcellularLocation>
        <location evidence="1">Mitochondrion</location>
    </subcellularLocation>
</comment>
<keyword evidence="8" id="KW-1185">Reference proteome</keyword>
<evidence type="ECO:0000259" key="6">
    <source>
        <dbReference type="SMART" id="SM01155"/>
    </source>
</evidence>
<feature type="compositionally biased region" description="Low complexity" evidence="5">
    <location>
        <begin position="49"/>
        <end position="59"/>
    </location>
</feature>
<dbReference type="PANTHER" id="PTHR32035">
    <property type="entry name" value="AURORA KINASE A-INTERACTING PROTEIN"/>
    <property type="match status" value="1"/>
</dbReference>
<gene>
    <name evidence="7" type="ORF">BDV96DRAFT_6875</name>
</gene>
<feature type="compositionally biased region" description="Basic residues" evidence="5">
    <location>
        <begin position="77"/>
        <end position="89"/>
    </location>
</feature>
<dbReference type="EMBL" id="ML977310">
    <property type="protein sequence ID" value="KAF2122788.1"/>
    <property type="molecule type" value="Genomic_DNA"/>
</dbReference>
<feature type="domain" description="Ribosomal protein mS38 C-terminal" evidence="6">
    <location>
        <begin position="314"/>
        <end position="347"/>
    </location>
</feature>
<dbReference type="PANTHER" id="PTHR32035:SF3">
    <property type="entry name" value="SMALL RIBOSOMAL SUBUNIT PROTEIN MS38"/>
    <property type="match status" value="1"/>
</dbReference>
<evidence type="ECO:0000313" key="7">
    <source>
        <dbReference type="EMBL" id="KAF2122788.1"/>
    </source>
</evidence>
<keyword evidence="2" id="KW-0496">Mitochondrion</keyword>
<protein>
    <recommendedName>
        <fullName evidence="4">Small ribosomal subunit protein mS38</fullName>
    </recommendedName>
</protein>
<accession>A0A6A5ZWN5</accession>
<evidence type="ECO:0000256" key="4">
    <source>
        <dbReference type="ARBA" id="ARBA00035682"/>
    </source>
</evidence>
<reference evidence="7" key="1">
    <citation type="journal article" date="2020" name="Stud. Mycol.">
        <title>101 Dothideomycetes genomes: a test case for predicting lifestyles and emergence of pathogens.</title>
        <authorList>
            <person name="Haridas S."/>
            <person name="Albert R."/>
            <person name="Binder M."/>
            <person name="Bloem J."/>
            <person name="Labutti K."/>
            <person name="Salamov A."/>
            <person name="Andreopoulos B."/>
            <person name="Baker S."/>
            <person name="Barry K."/>
            <person name="Bills G."/>
            <person name="Bluhm B."/>
            <person name="Cannon C."/>
            <person name="Castanera R."/>
            <person name="Culley D."/>
            <person name="Daum C."/>
            <person name="Ezra D."/>
            <person name="Gonzalez J."/>
            <person name="Henrissat B."/>
            <person name="Kuo A."/>
            <person name="Liang C."/>
            <person name="Lipzen A."/>
            <person name="Lutzoni F."/>
            <person name="Magnuson J."/>
            <person name="Mondo S."/>
            <person name="Nolan M."/>
            <person name="Ohm R."/>
            <person name="Pangilinan J."/>
            <person name="Park H.-J."/>
            <person name="Ramirez L."/>
            <person name="Alfaro M."/>
            <person name="Sun H."/>
            <person name="Tritt A."/>
            <person name="Yoshinaga Y."/>
            <person name="Zwiers L.-H."/>
            <person name="Turgeon B."/>
            <person name="Goodwin S."/>
            <person name="Spatafora J."/>
            <person name="Crous P."/>
            <person name="Grigoriev I."/>
        </authorList>
    </citation>
    <scope>NUCLEOTIDE SEQUENCE</scope>
    <source>
        <strain evidence="7">CBS 627.86</strain>
    </source>
</reference>
<evidence type="ECO:0000256" key="2">
    <source>
        <dbReference type="ARBA" id="ARBA00023128"/>
    </source>
</evidence>
<dbReference type="OrthoDB" id="5364404at2759"/>
<name>A0A6A5ZWN5_9PLEO</name>
<dbReference type="GO" id="GO:0005739">
    <property type="term" value="C:mitochondrion"/>
    <property type="evidence" value="ECO:0007669"/>
    <property type="project" value="UniProtKB-SubCell"/>
</dbReference>
<sequence>MFSPALGRAVRSTNCIAATPVCSIGRPVAALGAIPQTLSRPSHQRRLSSSKASIPPDSSNGSNTTQQTPRAGASKAPARKPTGRAGKKRATAEPSLNVPHVPPTDYLQKPVKISSFFSLHRPMSITAAIPPVSTSATFDSIFKGQSPHNKKAMMDNIQTLAGGITQIEAVLRGLEQKQAPEEVIQPEVEVQHLDGPPQSSIDSFMASLLPFRPPPAPTPINEASQAVEHQAQEAAIPATATQQRFWSTAVVVTESIDASGQRTYSATTEPMVEITQNGQETNEMEIRQPFLERMRQRQDTYDRYLENKDRPRMFLISVKRQRKLKMKKHKYKKLMKRTRLLRRKLDRL</sequence>
<evidence type="ECO:0000256" key="1">
    <source>
        <dbReference type="ARBA" id="ARBA00004173"/>
    </source>
</evidence>